<reference evidence="1 2" key="1">
    <citation type="submission" date="2024-01" db="EMBL/GenBank/DDBJ databases">
        <authorList>
            <person name="Waweru B."/>
        </authorList>
    </citation>
    <scope>NUCLEOTIDE SEQUENCE [LARGE SCALE GENOMIC DNA]</scope>
</reference>
<name>A0AAV1RHF9_9ROSI</name>
<evidence type="ECO:0000313" key="2">
    <source>
        <dbReference type="Proteomes" id="UP001314170"/>
    </source>
</evidence>
<dbReference type="EMBL" id="CAWUPB010000957">
    <property type="protein sequence ID" value="CAK7335115.1"/>
    <property type="molecule type" value="Genomic_DNA"/>
</dbReference>
<accession>A0AAV1RHF9</accession>
<dbReference type="Proteomes" id="UP001314170">
    <property type="component" value="Unassembled WGS sequence"/>
</dbReference>
<sequence length="202" mass="22874">MVDIYEAMNIHSYKTKHGRLVVKSRFAGGHVLRNFEHALAPPSTQGIKALIEKYRCTEEASIQLDATLLPGNPEIEVLVGNRNHRWSAIKVRGTNKVADLKNKTKDIGGLTNEKIYKAQEVEESLESPWAERICRRLDQSINVQMDFAGARELAYFKECNHKKQHSVQEEGNKLPLFLIRRGCAKMTETVSPRDKTLPGSFS</sequence>
<gene>
    <name evidence="1" type="ORF">DCAF_LOCUS10216</name>
</gene>
<keyword evidence="2" id="KW-1185">Reference proteome</keyword>
<evidence type="ECO:0000313" key="1">
    <source>
        <dbReference type="EMBL" id="CAK7335115.1"/>
    </source>
</evidence>
<dbReference type="AlphaFoldDB" id="A0AAV1RHF9"/>
<proteinExistence type="predicted"/>
<comment type="caution">
    <text evidence="1">The sequence shown here is derived from an EMBL/GenBank/DDBJ whole genome shotgun (WGS) entry which is preliminary data.</text>
</comment>
<organism evidence="1 2">
    <name type="scientific">Dovyalis caffra</name>
    <dbReference type="NCBI Taxonomy" id="77055"/>
    <lineage>
        <taxon>Eukaryota</taxon>
        <taxon>Viridiplantae</taxon>
        <taxon>Streptophyta</taxon>
        <taxon>Embryophyta</taxon>
        <taxon>Tracheophyta</taxon>
        <taxon>Spermatophyta</taxon>
        <taxon>Magnoliopsida</taxon>
        <taxon>eudicotyledons</taxon>
        <taxon>Gunneridae</taxon>
        <taxon>Pentapetalae</taxon>
        <taxon>rosids</taxon>
        <taxon>fabids</taxon>
        <taxon>Malpighiales</taxon>
        <taxon>Salicaceae</taxon>
        <taxon>Flacourtieae</taxon>
        <taxon>Dovyalis</taxon>
    </lineage>
</organism>
<protein>
    <submittedName>
        <fullName evidence="1">Uncharacterized protein</fullName>
    </submittedName>
</protein>